<dbReference type="InterPro" id="IPR032812">
    <property type="entry name" value="SbsA_Ig"/>
</dbReference>
<dbReference type="RefSeq" id="WP_386781923.1">
    <property type="nucleotide sequence ID" value="NZ_JBHTIC010000006.1"/>
</dbReference>
<reference evidence="4" key="1">
    <citation type="journal article" date="2019" name="Int. J. Syst. Evol. Microbiol.">
        <title>The Global Catalogue of Microorganisms (GCM) 10K type strain sequencing project: providing services to taxonomists for standard genome sequencing and annotation.</title>
        <authorList>
            <consortium name="The Broad Institute Genomics Platform"/>
            <consortium name="The Broad Institute Genome Sequencing Center for Infectious Disease"/>
            <person name="Wu L."/>
            <person name="Ma J."/>
        </authorList>
    </citation>
    <scope>NUCLEOTIDE SEQUENCE [LARGE SCALE GENOMIC DNA]</scope>
    <source>
        <strain evidence="4">CCUG 60022</strain>
    </source>
</reference>
<feature type="domain" description="SbsA Ig-like" evidence="2">
    <location>
        <begin position="33"/>
        <end position="135"/>
    </location>
</feature>
<evidence type="ECO:0000259" key="2">
    <source>
        <dbReference type="Pfam" id="PF13205"/>
    </source>
</evidence>
<evidence type="ECO:0000313" key="4">
    <source>
        <dbReference type="Proteomes" id="UP001597032"/>
    </source>
</evidence>
<name>A0ABW2Z546_9FLAO</name>
<protein>
    <submittedName>
        <fullName evidence="3">Ig-like domain-containing protein</fullName>
    </submittedName>
</protein>
<organism evidence="3 4">
    <name type="scientific">Lutibacter aestuarii</name>
    <dbReference type="NCBI Taxonomy" id="861111"/>
    <lineage>
        <taxon>Bacteria</taxon>
        <taxon>Pseudomonadati</taxon>
        <taxon>Bacteroidota</taxon>
        <taxon>Flavobacteriia</taxon>
        <taxon>Flavobacteriales</taxon>
        <taxon>Flavobacteriaceae</taxon>
        <taxon>Lutibacter</taxon>
    </lineage>
</organism>
<dbReference type="Proteomes" id="UP001597032">
    <property type="component" value="Unassembled WGS sequence"/>
</dbReference>
<accession>A0ABW2Z546</accession>
<dbReference type="Pfam" id="PF13205">
    <property type="entry name" value="Big_5"/>
    <property type="match status" value="1"/>
</dbReference>
<keyword evidence="4" id="KW-1185">Reference proteome</keyword>
<keyword evidence="1" id="KW-0732">Signal</keyword>
<evidence type="ECO:0000313" key="3">
    <source>
        <dbReference type="EMBL" id="MFD0761758.1"/>
    </source>
</evidence>
<comment type="caution">
    <text evidence="3">The sequence shown here is derived from an EMBL/GenBank/DDBJ whole genome shotgun (WGS) entry which is preliminary data.</text>
</comment>
<evidence type="ECO:0000256" key="1">
    <source>
        <dbReference type="ARBA" id="ARBA00022729"/>
    </source>
</evidence>
<sequence length="533" mass="61039">MRHSLLKFIAVIVFTSLFFNCARRGTPTGGDKDSIPPVLIKAIPAIETTNFKETKIRIYFDEYIKLKDVKKQLVISPPQKYDPIISPVGTASKFISIKILDTLDQNTTYAFNFGNSIVDNNEENELGNFKYVFSTGNYIDSLNLSGKVIDPMVKEMVSGIDVMLYEYNETYTDSIIYKEKPRYIANTLDSTLFELTNLRAGKYLLIALKDANGNKIYNPEIDKIGFINDTVTLPTDKSYNFNIFKEIPELNVIKPKEVNKGHAIFGFLGNAKDLKIELLTKTPENFKSQIIYEKDKDTINYWYTPFETDSLNFIVSKDEFYQEYTFKPRSSKIDSLKIQKSTNSVLHLLDTFSIATNTPIVAFDKSKIKIIDQDSTAVEFTPILAPSKNKLYLNFDKKHNSEYNFELLPKTITDIYEISNDTLSFKLKTKTTEDYGIINVNLSASKKTALIVELLDDKNNLIRTSKVKEPQVVKFDFLNPGNYTVRVTIDENGNGIWDTGDFLTKKQPEVVKYFDEIIELRANWDVNQPFNLD</sequence>
<dbReference type="EMBL" id="JBHTIC010000006">
    <property type="protein sequence ID" value="MFD0761758.1"/>
    <property type="molecule type" value="Genomic_DNA"/>
</dbReference>
<gene>
    <name evidence="3" type="ORF">ACFQZW_06655</name>
</gene>
<proteinExistence type="predicted"/>